<evidence type="ECO:0000313" key="2">
    <source>
        <dbReference type="EMBL" id="KPU42944.1"/>
    </source>
</evidence>
<evidence type="ECO:0000256" key="1">
    <source>
        <dbReference type="SAM" id="Phobius"/>
    </source>
</evidence>
<accession>A0A0N8NST7</accession>
<dbReference type="Pfam" id="PF14584">
    <property type="entry name" value="DUF4446"/>
    <property type="match status" value="1"/>
</dbReference>
<evidence type="ECO:0008006" key="4">
    <source>
        <dbReference type="Google" id="ProtNLM"/>
    </source>
</evidence>
<dbReference type="Proteomes" id="UP000050326">
    <property type="component" value="Unassembled WGS sequence"/>
</dbReference>
<dbReference type="RefSeq" id="WP_054876675.1">
    <property type="nucleotide sequence ID" value="NZ_LKET01000051.1"/>
</dbReference>
<dbReference type="EMBL" id="LKET01000051">
    <property type="protein sequence ID" value="KPU42944.1"/>
    <property type="molecule type" value="Genomic_DNA"/>
</dbReference>
<comment type="caution">
    <text evidence="2">The sequence shown here is derived from an EMBL/GenBank/DDBJ whole genome shotgun (WGS) entry which is preliminary data.</text>
</comment>
<protein>
    <recommendedName>
        <fullName evidence="4">DUF4446 domain-containing protein</fullName>
    </recommendedName>
</protein>
<sequence>MTIIEGLVNDYIFYIVAGLVVVLIVSLVINIINAVTISKLSKRYRKFMRGNKDKNMEELLMDFVSKLDAMEGKVDKNDKLYKDMDSRMKKCVQKVSIIRYKAFDEMGAALSFSIAMLDANNDGIIVTGIYGRNECTTYAKPVDKGIPKYDLSDEEETVLQDAIKKR</sequence>
<keyword evidence="3" id="KW-1185">Reference proteome</keyword>
<evidence type="ECO:0000313" key="3">
    <source>
        <dbReference type="Proteomes" id="UP000050326"/>
    </source>
</evidence>
<reference evidence="2 3" key="1">
    <citation type="submission" date="2015-09" db="EMBL/GenBank/DDBJ databases">
        <title>Genome sequence of Oxobacter pfennigii DSM 3222.</title>
        <authorList>
            <person name="Poehlein A."/>
            <person name="Bengelsdorf F.R."/>
            <person name="Schiel-Bengelsdorf B."/>
            <person name="Duerre P."/>
            <person name="Daniel R."/>
        </authorList>
    </citation>
    <scope>NUCLEOTIDE SEQUENCE [LARGE SCALE GENOMIC DNA]</scope>
    <source>
        <strain evidence="2 3">DSM 3222</strain>
    </source>
</reference>
<gene>
    <name evidence="2" type="ORF">OXPF_37130</name>
</gene>
<proteinExistence type="predicted"/>
<dbReference type="AlphaFoldDB" id="A0A0N8NST7"/>
<keyword evidence="1" id="KW-0812">Transmembrane</keyword>
<keyword evidence="1" id="KW-0472">Membrane</keyword>
<dbReference type="InterPro" id="IPR027981">
    <property type="entry name" value="DUF4446"/>
</dbReference>
<dbReference type="STRING" id="36849.OXPF_37130"/>
<feature type="transmembrane region" description="Helical" evidence="1">
    <location>
        <begin position="12"/>
        <end position="36"/>
    </location>
</feature>
<keyword evidence="1" id="KW-1133">Transmembrane helix</keyword>
<name>A0A0N8NST7_9CLOT</name>
<organism evidence="2 3">
    <name type="scientific">Oxobacter pfennigii</name>
    <dbReference type="NCBI Taxonomy" id="36849"/>
    <lineage>
        <taxon>Bacteria</taxon>
        <taxon>Bacillati</taxon>
        <taxon>Bacillota</taxon>
        <taxon>Clostridia</taxon>
        <taxon>Eubacteriales</taxon>
        <taxon>Clostridiaceae</taxon>
        <taxon>Oxobacter</taxon>
    </lineage>
</organism>
<dbReference type="OrthoDB" id="5244042at2"/>